<dbReference type="Proteomes" id="UP000035681">
    <property type="component" value="Unplaced"/>
</dbReference>
<keyword evidence="5" id="KW-1185">Reference proteome</keyword>
<dbReference type="WBParaSite" id="SSTP_0000414500.1">
    <property type="protein sequence ID" value="SSTP_0000414500.1"/>
    <property type="gene ID" value="SSTP_0000414500"/>
</dbReference>
<feature type="domain" description="HTH cro/C1-type" evidence="4">
    <location>
        <begin position="269"/>
        <end position="323"/>
    </location>
</feature>
<reference evidence="6" key="1">
    <citation type="submission" date="2015-08" db="UniProtKB">
        <authorList>
            <consortium name="WormBaseParasite"/>
        </authorList>
    </citation>
    <scope>IDENTIFICATION</scope>
</reference>
<dbReference type="InterPro" id="IPR013729">
    <property type="entry name" value="MBF1_N"/>
</dbReference>
<dbReference type="Pfam" id="PF01381">
    <property type="entry name" value="HTH_3"/>
    <property type="match status" value="1"/>
</dbReference>
<dbReference type="PANTHER" id="PTHR10245:SF15">
    <property type="entry name" value="ENDOTHELIAL DIFFERENTIATION-RELATED FACTOR 1"/>
    <property type="match status" value="1"/>
</dbReference>
<dbReference type="FunFam" id="1.10.260.40:FF:000018">
    <property type="entry name" value="Multiprotein bridging factor 1"/>
    <property type="match status" value="1"/>
</dbReference>
<organism evidence="6">
    <name type="scientific">Strongyloides stercoralis</name>
    <name type="common">Threadworm</name>
    <dbReference type="NCBI Taxonomy" id="6248"/>
    <lineage>
        <taxon>Eukaryota</taxon>
        <taxon>Metazoa</taxon>
        <taxon>Ecdysozoa</taxon>
        <taxon>Nematoda</taxon>
        <taxon>Chromadorea</taxon>
        <taxon>Rhabditida</taxon>
        <taxon>Tylenchina</taxon>
        <taxon>Panagrolaimomorpha</taxon>
        <taxon>Strongyloidoidea</taxon>
        <taxon>Strongyloididae</taxon>
        <taxon>Strongyloides</taxon>
    </lineage>
</organism>
<dbReference type="GO" id="GO:0005634">
    <property type="term" value="C:nucleus"/>
    <property type="evidence" value="ECO:0007669"/>
    <property type="project" value="UniProtKB-ARBA"/>
</dbReference>
<dbReference type="WBParaSite" id="TCONS_00005757.p1">
    <property type="protein sequence ID" value="TCONS_00005757.p1"/>
    <property type="gene ID" value="XLOC_004005"/>
</dbReference>
<keyword evidence="2" id="KW-0238">DNA-binding</keyword>
<evidence type="ECO:0000256" key="1">
    <source>
        <dbReference type="ARBA" id="ARBA00023015"/>
    </source>
</evidence>
<name>A0A0K0E3S4_STRER</name>
<accession>A0A0K0E3S4</accession>
<dbReference type="InterPro" id="IPR010982">
    <property type="entry name" value="Lambda_DNA-bd_dom_sf"/>
</dbReference>
<evidence type="ECO:0000313" key="6">
    <source>
        <dbReference type="WBParaSite" id="SSTP_0000414500.1"/>
    </source>
</evidence>
<dbReference type="InterPro" id="IPR001387">
    <property type="entry name" value="Cro/C1-type_HTH"/>
</dbReference>
<evidence type="ECO:0000256" key="3">
    <source>
        <dbReference type="ARBA" id="ARBA00023163"/>
    </source>
</evidence>
<dbReference type="Gene3D" id="1.10.260.40">
    <property type="entry name" value="lambda repressor-like DNA-binding domains"/>
    <property type="match status" value="1"/>
</dbReference>
<evidence type="ECO:0000256" key="2">
    <source>
        <dbReference type="ARBA" id="ARBA00023125"/>
    </source>
</evidence>
<dbReference type="SUPFAM" id="SSF47413">
    <property type="entry name" value="lambda repressor-like DNA-binding domains"/>
    <property type="match status" value="1"/>
</dbReference>
<proteinExistence type="predicted"/>
<keyword evidence="1" id="KW-0805">Transcription regulation</keyword>
<evidence type="ECO:0000259" key="4">
    <source>
        <dbReference type="PROSITE" id="PS50943"/>
    </source>
</evidence>
<dbReference type="PANTHER" id="PTHR10245">
    <property type="entry name" value="ENDOTHELIAL DIFFERENTIATION-RELATED FACTOR 1 MULTIPROTEIN BRIDGING FACTOR 1"/>
    <property type="match status" value="1"/>
</dbReference>
<sequence>MLENIYSYFFKDNTESASENFNNIDETIKEEWIMVSNDDKISNNNDCIENYFFDTYMDDINDTNSYRYIDKMSSKIGNPVFQKKECIKEIARSYPININTKSPISKQVTLYFHLDPVNEIIDQSYIYHFLNKKNSQWSPVIKEPMYKMLKQIEWKDKYEDNQIDIILKDNVLMKHKYNYHLYFVQFKYKIMSHIAEIRAKMPEGVKVKAVKKNSEVAKAMRSGKIVETAKKFNAGGNKQHQTAMNTLKLAEETEELHHDRVSLDLGKTIQRVRTEMGMSQKDLAVKINEKQSVITDYESGKAIPNQQILSKLERTLNVKLRGKDIGKPFPTKKVPPKK</sequence>
<dbReference type="AlphaFoldDB" id="A0A0K0E3S4"/>
<dbReference type="GO" id="GO:0003677">
    <property type="term" value="F:DNA binding"/>
    <property type="evidence" value="ECO:0007669"/>
    <property type="project" value="UniProtKB-KW"/>
</dbReference>
<evidence type="ECO:0000313" key="5">
    <source>
        <dbReference type="Proteomes" id="UP000035681"/>
    </source>
</evidence>
<dbReference type="PROSITE" id="PS50943">
    <property type="entry name" value="HTH_CROC1"/>
    <property type="match status" value="1"/>
</dbReference>
<evidence type="ECO:0000313" key="7">
    <source>
        <dbReference type="WBParaSite" id="TCONS_00005757.p1"/>
    </source>
</evidence>
<dbReference type="STRING" id="6248.A0A0K0E3S4"/>
<protein>
    <submittedName>
        <fullName evidence="6 7">HTH cro/C1-type domain-containing protein</fullName>
    </submittedName>
</protein>
<dbReference type="Pfam" id="PF08523">
    <property type="entry name" value="MBF1"/>
    <property type="match status" value="1"/>
</dbReference>
<keyword evidence="3" id="KW-0804">Transcription</keyword>
<dbReference type="CDD" id="cd00093">
    <property type="entry name" value="HTH_XRE"/>
    <property type="match status" value="1"/>
</dbReference>
<dbReference type="SMART" id="SM00530">
    <property type="entry name" value="HTH_XRE"/>
    <property type="match status" value="1"/>
</dbReference>